<evidence type="ECO:0000256" key="8">
    <source>
        <dbReference type="ARBA" id="ARBA00023030"/>
    </source>
</evidence>
<dbReference type="GO" id="GO:0021675">
    <property type="term" value="P:nerve development"/>
    <property type="evidence" value="ECO:0007669"/>
    <property type="project" value="TreeGrafter"/>
</dbReference>
<dbReference type="Pfam" id="PF00243">
    <property type="entry name" value="NGF"/>
    <property type="match status" value="2"/>
</dbReference>
<dbReference type="GO" id="GO:0043524">
    <property type="term" value="P:negative regulation of neuron apoptotic process"/>
    <property type="evidence" value="ECO:0007669"/>
    <property type="project" value="TreeGrafter"/>
</dbReference>
<dbReference type="SMART" id="SM00140">
    <property type="entry name" value="NGF"/>
    <property type="match status" value="2"/>
</dbReference>
<dbReference type="SUPFAM" id="SSF57501">
    <property type="entry name" value="Cystine-knot cytokines"/>
    <property type="match status" value="2"/>
</dbReference>
<accession>A0A2G9QCZ8</accession>
<evidence type="ECO:0000256" key="11">
    <source>
        <dbReference type="SAM" id="MobiDB-lite"/>
    </source>
</evidence>
<dbReference type="InterPro" id="IPR029034">
    <property type="entry name" value="Cystine-knot_cytokine"/>
</dbReference>
<dbReference type="AlphaFoldDB" id="A0A2G9QCZ8"/>
<keyword evidence="14" id="KW-1185">Reference proteome</keyword>
<evidence type="ECO:0000256" key="5">
    <source>
        <dbReference type="ARBA" id="ARBA00022525"/>
    </source>
</evidence>
<dbReference type="InterPro" id="IPR019846">
    <property type="entry name" value="Nerve_growth_factor_CS"/>
</dbReference>
<keyword evidence="7" id="KW-0732">Signal</keyword>
<evidence type="ECO:0000313" key="14">
    <source>
        <dbReference type="Proteomes" id="UP000228934"/>
    </source>
</evidence>
<feature type="domain" description="Nerve growth factor-related" evidence="12">
    <location>
        <begin position="33"/>
        <end position="125"/>
    </location>
</feature>
<dbReference type="Gene3D" id="2.10.90.10">
    <property type="entry name" value="Cystine-knot cytokines"/>
    <property type="match status" value="2"/>
</dbReference>
<dbReference type="FunFam" id="2.10.90.10:FF:000002">
    <property type="entry name" value="Brain-derived neurotrophic factor"/>
    <property type="match status" value="1"/>
</dbReference>
<dbReference type="PANTHER" id="PTHR11589:SF4">
    <property type="entry name" value="NEUROTROPHIN-3"/>
    <property type="match status" value="1"/>
</dbReference>
<evidence type="ECO:0000256" key="1">
    <source>
        <dbReference type="ARBA" id="ARBA00003312"/>
    </source>
</evidence>
<dbReference type="GO" id="GO:0008083">
    <property type="term" value="F:growth factor activity"/>
    <property type="evidence" value="ECO:0007669"/>
    <property type="project" value="UniProtKB-KW"/>
</dbReference>
<dbReference type="GO" id="GO:0005615">
    <property type="term" value="C:extracellular space"/>
    <property type="evidence" value="ECO:0007669"/>
    <property type="project" value="TreeGrafter"/>
</dbReference>
<dbReference type="GO" id="GO:0030424">
    <property type="term" value="C:axon"/>
    <property type="evidence" value="ECO:0007669"/>
    <property type="project" value="TreeGrafter"/>
</dbReference>
<keyword evidence="6 10" id="KW-0165">Cleavage on pair of basic residues</keyword>
<comment type="function">
    <text evidence="1 10">Seems to promote the survival of visceral and proprioceptive sensory neurons.</text>
</comment>
<evidence type="ECO:0000259" key="12">
    <source>
        <dbReference type="SMART" id="SM00140"/>
    </source>
</evidence>
<dbReference type="InterPro" id="IPR015578">
    <property type="entry name" value="Neurotrophin-3"/>
</dbReference>
<comment type="subcellular location">
    <subcellularLocation>
        <location evidence="2 10">Secreted</location>
    </subcellularLocation>
</comment>
<evidence type="ECO:0000256" key="10">
    <source>
        <dbReference type="RuleBase" id="RU365037"/>
    </source>
</evidence>
<keyword evidence="5 10" id="KW-0964">Secreted</keyword>
<keyword evidence="9" id="KW-1015">Disulfide bond</keyword>
<feature type="compositionally biased region" description="Basic residues" evidence="11">
    <location>
        <begin position="22"/>
        <end position="34"/>
    </location>
</feature>
<dbReference type="GO" id="GO:0008021">
    <property type="term" value="C:synaptic vesicle"/>
    <property type="evidence" value="ECO:0007669"/>
    <property type="project" value="TreeGrafter"/>
</dbReference>
<evidence type="ECO:0000256" key="3">
    <source>
        <dbReference type="ARBA" id="ARBA00010783"/>
    </source>
</evidence>
<dbReference type="EMBL" id="KZ029474">
    <property type="protein sequence ID" value="PIO13480.1"/>
    <property type="molecule type" value="Genomic_DNA"/>
</dbReference>
<dbReference type="Proteomes" id="UP000228934">
    <property type="component" value="Unassembled WGS sequence"/>
</dbReference>
<dbReference type="GO" id="GO:0030425">
    <property type="term" value="C:dendrite"/>
    <property type="evidence" value="ECO:0007669"/>
    <property type="project" value="TreeGrafter"/>
</dbReference>
<comment type="similarity">
    <text evidence="3 10">Belongs to the NGF-beta family.</text>
</comment>
<dbReference type="GO" id="GO:0048812">
    <property type="term" value="P:neuron projection morphogenesis"/>
    <property type="evidence" value="ECO:0007669"/>
    <property type="project" value="TreeGrafter"/>
</dbReference>
<dbReference type="GO" id="GO:0038180">
    <property type="term" value="P:nerve growth factor signaling pathway"/>
    <property type="evidence" value="ECO:0007669"/>
    <property type="project" value="TreeGrafter"/>
</dbReference>
<evidence type="ECO:0000256" key="4">
    <source>
        <dbReference type="ARBA" id="ARBA00018014"/>
    </source>
</evidence>
<evidence type="ECO:0000256" key="2">
    <source>
        <dbReference type="ARBA" id="ARBA00004613"/>
    </source>
</evidence>
<dbReference type="PANTHER" id="PTHR11589">
    <property type="entry name" value="NERVE GROWTH FACTOR NGF -RELATED"/>
    <property type="match status" value="1"/>
</dbReference>
<gene>
    <name evidence="13" type="ORF">AB205_0062990</name>
</gene>
<dbReference type="PROSITE" id="PS50270">
    <property type="entry name" value="NGF_2"/>
    <property type="match status" value="2"/>
</dbReference>
<dbReference type="InterPro" id="IPR045815">
    <property type="entry name" value="NTF3_N"/>
</dbReference>
<dbReference type="GO" id="GO:0005163">
    <property type="term" value="F:nerve growth factor receptor binding"/>
    <property type="evidence" value="ECO:0007669"/>
    <property type="project" value="TreeGrafter"/>
</dbReference>
<dbReference type="InterPro" id="IPR002072">
    <property type="entry name" value="Nerve_growth_factor-rel"/>
</dbReference>
<evidence type="ECO:0000256" key="9">
    <source>
        <dbReference type="ARBA" id="ARBA00023157"/>
    </source>
</evidence>
<proteinExistence type="inferred from homology"/>
<organism evidence="13 14">
    <name type="scientific">Aquarana catesbeiana</name>
    <name type="common">American bullfrog</name>
    <name type="synonym">Rana catesbeiana</name>
    <dbReference type="NCBI Taxonomy" id="8400"/>
    <lineage>
        <taxon>Eukaryota</taxon>
        <taxon>Metazoa</taxon>
        <taxon>Chordata</taxon>
        <taxon>Craniata</taxon>
        <taxon>Vertebrata</taxon>
        <taxon>Euteleostomi</taxon>
        <taxon>Amphibia</taxon>
        <taxon>Batrachia</taxon>
        <taxon>Anura</taxon>
        <taxon>Neobatrachia</taxon>
        <taxon>Ranoidea</taxon>
        <taxon>Ranidae</taxon>
        <taxon>Aquarana</taxon>
    </lineage>
</organism>
<dbReference type="GO" id="GO:0007169">
    <property type="term" value="P:cell surface receptor protein tyrosine kinase signaling pathway"/>
    <property type="evidence" value="ECO:0007669"/>
    <property type="project" value="TreeGrafter"/>
</dbReference>
<keyword evidence="8 10" id="KW-0339">Growth factor</keyword>
<evidence type="ECO:0000256" key="6">
    <source>
        <dbReference type="ARBA" id="ARBA00022685"/>
    </source>
</evidence>
<dbReference type="PRINTS" id="PR01914">
    <property type="entry name" value="NEUROTROPHN3"/>
</dbReference>
<dbReference type="OrthoDB" id="6491780at2759"/>
<feature type="domain" description="Nerve growth factor-related" evidence="12">
    <location>
        <begin position="278"/>
        <end position="382"/>
    </location>
</feature>
<dbReference type="PROSITE" id="PS00248">
    <property type="entry name" value="NGF_1"/>
    <property type="match status" value="2"/>
</dbReference>
<feature type="region of interest" description="Disordered" evidence="11">
    <location>
        <begin position="12"/>
        <end position="34"/>
    </location>
</feature>
<reference evidence="14" key="1">
    <citation type="journal article" date="2017" name="Nat. Commun.">
        <title>The North American bullfrog draft genome provides insight into hormonal regulation of long noncoding RNA.</title>
        <authorList>
            <person name="Hammond S.A."/>
            <person name="Warren R.L."/>
            <person name="Vandervalk B.P."/>
            <person name="Kucuk E."/>
            <person name="Khan H."/>
            <person name="Gibb E.A."/>
            <person name="Pandoh P."/>
            <person name="Kirk H."/>
            <person name="Zhao Y."/>
            <person name="Jones M."/>
            <person name="Mungall A.J."/>
            <person name="Coope R."/>
            <person name="Pleasance S."/>
            <person name="Moore R.A."/>
            <person name="Holt R.A."/>
            <person name="Round J.M."/>
            <person name="Ohora S."/>
            <person name="Walle B.V."/>
            <person name="Veldhoen N."/>
            <person name="Helbing C.C."/>
            <person name="Birol I."/>
        </authorList>
    </citation>
    <scope>NUCLEOTIDE SEQUENCE [LARGE SCALE GENOMIC DNA]</scope>
</reference>
<protein>
    <recommendedName>
        <fullName evidence="4 10">Neurotrophin-3</fullName>
        <shortName evidence="10">NT-3</shortName>
    </recommendedName>
</protein>
<sequence>MEPPPLYLMDDFVGHSPSTNRTSRRKRFAEHRGHRGEYSTCDSESLWVTDKSNAVDIRGHQVTVLGEITFGNSLIKQYFYETRCRDPRPVQNGCRGIDYKQWNSHCKASQTYVRALTSENNKLVSKVMSILFCVMFLPYLCGIHATTMDKSNLPENSMNSFFIKLMQADLVKNKASKQVANTKENHQQNTIPKTEILVDLDMVDDSLESGKSDFQPVHSLEAELFKHQRQRRYNSPRVLLSDNLPMEPPPLYLMDDFVGHSPSTNRTSRRKRFAEHRRHRGELPVCDSESLWVTDKLNAVDIRGHQVTVLGEIKFGNSQIKQYFYETRCRNATSVQNGCRGIDDKQWNSQCKASQTYVRALTSEKKIVGWRWIRIDTSCDCALSRKIGRT</sequence>
<evidence type="ECO:0000256" key="7">
    <source>
        <dbReference type="ARBA" id="ARBA00022729"/>
    </source>
</evidence>
<dbReference type="InterPro" id="IPR020408">
    <property type="entry name" value="Nerve_growth_factor-like"/>
</dbReference>
<dbReference type="Pfam" id="PF19338">
    <property type="entry name" value="NTF3_N"/>
    <property type="match status" value="1"/>
</dbReference>
<dbReference type="PRINTS" id="PR00268">
    <property type="entry name" value="NGF"/>
</dbReference>
<evidence type="ECO:0000313" key="13">
    <source>
        <dbReference type="EMBL" id="PIO13480.1"/>
    </source>
</evidence>
<name>A0A2G9QCZ8_AQUCT</name>
<dbReference type="GO" id="GO:0050804">
    <property type="term" value="P:modulation of chemical synaptic transmission"/>
    <property type="evidence" value="ECO:0007669"/>
    <property type="project" value="TreeGrafter"/>
</dbReference>